<reference evidence="3" key="1">
    <citation type="journal article" date="2013" name="Nat. Genet.">
        <title>The duck genome and transcriptome provide insight into an avian influenza virus reservoir species.</title>
        <authorList>
            <person name="Huang Y."/>
            <person name="Li Y."/>
            <person name="Burt D.W."/>
            <person name="Chen H."/>
            <person name="Zhang Y."/>
            <person name="Qian W."/>
            <person name="Kim H."/>
            <person name="Gan S."/>
            <person name="Zhao Y."/>
            <person name="Li J."/>
            <person name="Yi K."/>
            <person name="Feng H."/>
            <person name="Zhu P."/>
            <person name="Li B."/>
            <person name="Liu Q."/>
            <person name="Fairley S."/>
            <person name="Magor K.E."/>
            <person name="Du Z."/>
            <person name="Hu X."/>
            <person name="Goodman L."/>
            <person name="Tafer H."/>
            <person name="Vignal A."/>
            <person name="Lee T."/>
            <person name="Kim K.W."/>
            <person name="Sheng Z."/>
            <person name="An Y."/>
            <person name="Searle S."/>
            <person name="Herrero J."/>
            <person name="Groenen M.A."/>
            <person name="Crooijmans R.P."/>
            <person name="Faraut T."/>
            <person name="Cai Q."/>
            <person name="Webster R.G."/>
            <person name="Aldridge J.R."/>
            <person name="Warren W.C."/>
            <person name="Bartschat S."/>
            <person name="Kehr S."/>
            <person name="Marz M."/>
            <person name="Stadler P.F."/>
            <person name="Smith J."/>
            <person name="Kraus R.H."/>
            <person name="Zhao Y."/>
            <person name="Ren L."/>
            <person name="Fei J."/>
            <person name="Morisson M."/>
            <person name="Kaiser P."/>
            <person name="Griffin D.K."/>
            <person name="Rao M."/>
            <person name="Pitel F."/>
            <person name="Wang J."/>
            <person name="Li N."/>
        </authorList>
    </citation>
    <scope>NUCLEOTIDE SEQUENCE [LARGE SCALE GENOMIC DNA]</scope>
</reference>
<sequence length="483" mass="53625">MREATSSWFGLVSLDTRTKDGKLSAPLGLCPGHPTAEHTKRYATKMNALEGAEGWFEPPHTLITLNGVSCWDSQPTQPARLTPQRRGGVRIILEASNVLPFPVNVFSKNFPTFSAVVPGPGRDSRAEHKNQADEYRFRVLAKQLLKLSAALGSLGQLLSQSPKPVPSNAPIRQARRGRYLSYGSKNLDRLLAITAEPREALFCPCNISLEFNMKAEGEQTPEEQSKPQSKKEDPKLPQTLETLGLTRRKQEDLKDKPGAVPCVMTAHGLTGEKGGQGDTTTPVKLAQPEPELSTCMQCKLPEGAGSAERPTAPFCLEHQTRFLLPIMGSAFLSGNKSRVQGEEQQSLTCLSDDAEPTQALPCLFVAYREEAADGPQKASHAGRRSNMHPPRVKVCLQGLWVWEQHFEQTPRAFLWPLKPPGSVQGWREKIWYSKILHNGTVNEIPRGLPTHTCMRTHTHKRKTKMIIQHHWNVPQNSNSEILC</sequence>
<protein>
    <submittedName>
        <fullName evidence="2">Uncharacterized protein</fullName>
    </submittedName>
</protein>
<dbReference type="AlphaFoldDB" id="R0LBT3"/>
<feature type="region of interest" description="Disordered" evidence="1">
    <location>
        <begin position="216"/>
        <end position="260"/>
    </location>
</feature>
<keyword evidence="3" id="KW-1185">Reference proteome</keyword>
<evidence type="ECO:0000313" key="3">
    <source>
        <dbReference type="Proteomes" id="UP000296049"/>
    </source>
</evidence>
<evidence type="ECO:0000313" key="2">
    <source>
        <dbReference type="EMBL" id="EOA98894.1"/>
    </source>
</evidence>
<dbReference type="Proteomes" id="UP000296049">
    <property type="component" value="Unassembled WGS sequence"/>
</dbReference>
<feature type="compositionally biased region" description="Basic and acidic residues" evidence="1">
    <location>
        <begin position="216"/>
        <end position="235"/>
    </location>
</feature>
<gene>
    <name evidence="2" type="ORF">Anapl_04185</name>
</gene>
<dbReference type="EMBL" id="KB743404">
    <property type="protein sequence ID" value="EOA98894.1"/>
    <property type="molecule type" value="Genomic_DNA"/>
</dbReference>
<evidence type="ECO:0000256" key="1">
    <source>
        <dbReference type="SAM" id="MobiDB-lite"/>
    </source>
</evidence>
<feature type="compositionally biased region" description="Basic and acidic residues" evidence="1">
    <location>
        <begin position="248"/>
        <end position="257"/>
    </location>
</feature>
<proteinExistence type="predicted"/>
<organism evidence="2 3">
    <name type="scientific">Anas platyrhynchos</name>
    <name type="common">Mallard</name>
    <name type="synonym">Anas boschas</name>
    <dbReference type="NCBI Taxonomy" id="8839"/>
    <lineage>
        <taxon>Eukaryota</taxon>
        <taxon>Metazoa</taxon>
        <taxon>Chordata</taxon>
        <taxon>Craniata</taxon>
        <taxon>Vertebrata</taxon>
        <taxon>Euteleostomi</taxon>
        <taxon>Archelosauria</taxon>
        <taxon>Archosauria</taxon>
        <taxon>Dinosauria</taxon>
        <taxon>Saurischia</taxon>
        <taxon>Theropoda</taxon>
        <taxon>Coelurosauria</taxon>
        <taxon>Aves</taxon>
        <taxon>Neognathae</taxon>
        <taxon>Galloanserae</taxon>
        <taxon>Anseriformes</taxon>
        <taxon>Anatidae</taxon>
        <taxon>Anatinae</taxon>
        <taxon>Anas</taxon>
    </lineage>
</organism>
<name>R0LBT3_ANAPL</name>
<accession>R0LBT3</accession>